<accession>A0A402DTM4</accession>
<dbReference type="Gene3D" id="3.30.540.10">
    <property type="entry name" value="Fructose-1,6-Bisphosphatase, subunit A, domain 1"/>
    <property type="match status" value="1"/>
</dbReference>
<gene>
    <name evidence="6" type="ORF">CBZ_25230</name>
</gene>
<dbReference type="Proteomes" id="UP000289954">
    <property type="component" value="Unassembled WGS sequence"/>
</dbReference>
<feature type="binding site" evidence="4">
    <location>
        <position position="219"/>
    </location>
    <ligand>
        <name>Mg(2+)</name>
        <dbReference type="ChEBI" id="CHEBI:18420"/>
        <label>1</label>
        <note>catalytic</note>
    </ligand>
</feature>
<dbReference type="GO" id="GO:0046872">
    <property type="term" value="F:metal ion binding"/>
    <property type="evidence" value="ECO:0007669"/>
    <property type="project" value="UniProtKB-KW"/>
</dbReference>
<comment type="cofactor">
    <cofactor evidence="4">
        <name>Mg(2+)</name>
        <dbReference type="ChEBI" id="CHEBI:18420"/>
    </cofactor>
</comment>
<evidence type="ECO:0000256" key="3">
    <source>
        <dbReference type="ARBA" id="ARBA00022842"/>
    </source>
</evidence>
<dbReference type="PROSITE" id="PS00629">
    <property type="entry name" value="IMP_1"/>
    <property type="match status" value="1"/>
</dbReference>
<keyword evidence="7" id="KW-1185">Reference proteome</keyword>
<sequence length="294" mass="31663">MSPLWADDLRLALELADLADATTLPVFGDERARAAELKRDGTPVTATERALEEQIRGRLAAERPGDTVLGEETGGGGGDRCWVVDPVDGTSGFVRGSAVWATLIGLQVDGAVVVGVVSAPALGRRWYARAGGGAWVREPTADGRKHDRRIHVSGVDRVEDAHVSFSSPWSWAEHGRFHGVIDLARRVRRTRGYGDFYSHVLVAEGVVDISCEAHVAPWDVAALQVVVEEAGGRFTDLEGRRHPAGHDLLVTNGRLHELALDVLDGEEDPLPLAIRRSTPRRGSRTPAGPTPGRP</sequence>
<dbReference type="InterPro" id="IPR020583">
    <property type="entry name" value="Inositol_monoP_metal-BS"/>
</dbReference>
<evidence type="ECO:0000256" key="1">
    <source>
        <dbReference type="ARBA" id="ARBA00022723"/>
    </source>
</evidence>
<dbReference type="AlphaFoldDB" id="A0A402DTM4"/>
<dbReference type="InterPro" id="IPR000760">
    <property type="entry name" value="Inositol_monophosphatase-like"/>
</dbReference>
<dbReference type="PRINTS" id="PR00377">
    <property type="entry name" value="IMPHPHTASES"/>
</dbReference>
<organism evidence="6 7">
    <name type="scientific">Cellulomonas biazotea</name>
    <dbReference type="NCBI Taxonomy" id="1709"/>
    <lineage>
        <taxon>Bacteria</taxon>
        <taxon>Bacillati</taxon>
        <taxon>Actinomycetota</taxon>
        <taxon>Actinomycetes</taxon>
        <taxon>Micrococcales</taxon>
        <taxon>Cellulomonadaceae</taxon>
        <taxon>Cellulomonas</taxon>
    </lineage>
</organism>
<keyword evidence="1 4" id="KW-0479">Metal-binding</keyword>
<proteinExistence type="predicted"/>
<keyword evidence="2" id="KW-0378">Hydrolase</keyword>
<evidence type="ECO:0000256" key="2">
    <source>
        <dbReference type="ARBA" id="ARBA00022801"/>
    </source>
</evidence>
<dbReference type="RefSeq" id="WP_246013377.1">
    <property type="nucleotide sequence ID" value="NZ_BIMR01000211.1"/>
</dbReference>
<dbReference type="GO" id="GO:0007165">
    <property type="term" value="P:signal transduction"/>
    <property type="evidence" value="ECO:0007669"/>
    <property type="project" value="TreeGrafter"/>
</dbReference>
<protein>
    <submittedName>
        <fullName evidence="6">Putative monophosphatase</fullName>
    </submittedName>
</protein>
<dbReference type="PANTHER" id="PTHR20854:SF4">
    <property type="entry name" value="INOSITOL-1-MONOPHOSPHATASE-RELATED"/>
    <property type="match status" value="1"/>
</dbReference>
<dbReference type="Gene3D" id="3.40.190.80">
    <property type="match status" value="1"/>
</dbReference>
<evidence type="ECO:0000313" key="6">
    <source>
        <dbReference type="EMBL" id="GCE77467.1"/>
    </source>
</evidence>
<evidence type="ECO:0000313" key="7">
    <source>
        <dbReference type="Proteomes" id="UP000289954"/>
    </source>
</evidence>
<feature type="binding site" evidence="4">
    <location>
        <position position="88"/>
    </location>
    <ligand>
        <name>Mg(2+)</name>
        <dbReference type="ChEBI" id="CHEBI:18420"/>
        <label>1</label>
        <note>catalytic</note>
    </ligand>
</feature>
<dbReference type="EMBL" id="BIMR01000211">
    <property type="protein sequence ID" value="GCE77467.1"/>
    <property type="molecule type" value="Genomic_DNA"/>
</dbReference>
<dbReference type="SUPFAM" id="SSF56655">
    <property type="entry name" value="Carbohydrate phosphatase"/>
    <property type="match status" value="1"/>
</dbReference>
<dbReference type="GO" id="GO:0008934">
    <property type="term" value="F:inositol monophosphate 1-phosphatase activity"/>
    <property type="evidence" value="ECO:0007669"/>
    <property type="project" value="TreeGrafter"/>
</dbReference>
<evidence type="ECO:0000256" key="5">
    <source>
        <dbReference type="SAM" id="MobiDB-lite"/>
    </source>
</evidence>
<feature type="binding site" evidence="4">
    <location>
        <position position="85"/>
    </location>
    <ligand>
        <name>Mg(2+)</name>
        <dbReference type="ChEBI" id="CHEBI:18420"/>
        <label>1</label>
        <note>catalytic</note>
    </ligand>
</feature>
<comment type="caution">
    <text evidence="6">The sequence shown here is derived from an EMBL/GenBank/DDBJ whole genome shotgun (WGS) entry which is preliminary data.</text>
</comment>
<name>A0A402DTM4_9CELL</name>
<feature type="region of interest" description="Disordered" evidence="5">
    <location>
        <begin position="271"/>
        <end position="294"/>
    </location>
</feature>
<dbReference type="Pfam" id="PF00459">
    <property type="entry name" value="Inositol_P"/>
    <property type="match status" value="1"/>
</dbReference>
<evidence type="ECO:0000256" key="4">
    <source>
        <dbReference type="PIRSR" id="PIRSR600760-2"/>
    </source>
</evidence>
<feature type="binding site" evidence="4">
    <location>
        <position position="71"/>
    </location>
    <ligand>
        <name>Mg(2+)</name>
        <dbReference type="ChEBI" id="CHEBI:18420"/>
        <label>1</label>
        <note>catalytic</note>
    </ligand>
</feature>
<dbReference type="PANTHER" id="PTHR20854">
    <property type="entry name" value="INOSITOL MONOPHOSPHATASE"/>
    <property type="match status" value="1"/>
</dbReference>
<keyword evidence="3 4" id="KW-0460">Magnesium</keyword>
<reference evidence="6 7" key="1">
    <citation type="submission" date="2019-01" db="EMBL/GenBank/DDBJ databases">
        <title>Draft genome sequence of Cellulomonas takizawaensis strain TKZ-21.</title>
        <authorList>
            <person name="Yamamura H."/>
            <person name="Hayashi T."/>
            <person name="Hamada M."/>
            <person name="Serisawa Y."/>
            <person name="Matsuyama K."/>
            <person name="Nakagawa Y."/>
            <person name="Otoguro M."/>
            <person name="Yanagida F."/>
            <person name="Hayakawa M."/>
        </authorList>
    </citation>
    <scope>NUCLEOTIDE SEQUENCE [LARGE SCALE GENOMIC DNA]</scope>
    <source>
        <strain evidence="6 7">NBRC12680</strain>
    </source>
</reference>
<dbReference type="GO" id="GO:0006020">
    <property type="term" value="P:inositol metabolic process"/>
    <property type="evidence" value="ECO:0007669"/>
    <property type="project" value="TreeGrafter"/>
</dbReference>